<dbReference type="Proteomes" id="UP001325680">
    <property type="component" value="Chromosome"/>
</dbReference>
<gene>
    <name evidence="1" type="ORF">U0035_09675</name>
</gene>
<reference evidence="1 2" key="1">
    <citation type="submission" date="2023-12" db="EMBL/GenBank/DDBJ databases">
        <title>Genome sequencing and assembly of bacterial species from a model synthetic community.</title>
        <authorList>
            <person name="Hogle S.L."/>
        </authorList>
    </citation>
    <scope>NUCLEOTIDE SEQUENCE [LARGE SCALE GENOMIC DNA]</scope>
    <source>
        <strain evidence="1 2">HAMBI_3031</strain>
    </source>
</reference>
<protein>
    <submittedName>
        <fullName evidence="1">2'-5' RNA ligase family protein</fullName>
    </submittedName>
</protein>
<dbReference type="SUPFAM" id="SSF55144">
    <property type="entry name" value="LigT-like"/>
    <property type="match status" value="1"/>
</dbReference>
<dbReference type="InterPro" id="IPR050580">
    <property type="entry name" value="2H_phosphoesterase_YjcG-like"/>
</dbReference>
<dbReference type="PANTHER" id="PTHR40037:SF1">
    <property type="entry name" value="PHOSPHOESTERASE SAOUHSC_00951-RELATED"/>
    <property type="match status" value="1"/>
</dbReference>
<keyword evidence="2" id="KW-1185">Reference proteome</keyword>
<dbReference type="EMBL" id="CP139960">
    <property type="protein sequence ID" value="WQD40414.1"/>
    <property type="molecule type" value="Genomic_DNA"/>
</dbReference>
<evidence type="ECO:0000313" key="1">
    <source>
        <dbReference type="EMBL" id="WQD40414.1"/>
    </source>
</evidence>
<dbReference type="PANTHER" id="PTHR40037">
    <property type="entry name" value="PHOSPHOESTERASE YJCG-RELATED"/>
    <property type="match status" value="1"/>
</dbReference>
<dbReference type="GO" id="GO:0016874">
    <property type="term" value="F:ligase activity"/>
    <property type="evidence" value="ECO:0007669"/>
    <property type="project" value="UniProtKB-KW"/>
</dbReference>
<dbReference type="Gene3D" id="3.90.1140.10">
    <property type="entry name" value="Cyclic phosphodiesterase"/>
    <property type="match status" value="1"/>
</dbReference>
<keyword evidence="1" id="KW-0436">Ligase</keyword>
<organism evidence="1 2">
    <name type="scientific">Niabella yanshanensis</name>
    <dbReference type="NCBI Taxonomy" id="577386"/>
    <lineage>
        <taxon>Bacteria</taxon>
        <taxon>Pseudomonadati</taxon>
        <taxon>Bacteroidota</taxon>
        <taxon>Chitinophagia</taxon>
        <taxon>Chitinophagales</taxon>
        <taxon>Chitinophagaceae</taxon>
        <taxon>Niabella</taxon>
    </lineage>
</organism>
<sequence>MSRDNLYFIAAIPHRQLQDKVRKIELDFAQRFNSSRALKVMPHITLKAPFIIPPELHESLLKWFEDFKPAQRAFTIALNGFGAFPNNLHPVIFIKPVNHTALSLLQHNLIQSFKGFAPFVIQPVDKKFVPHMTVAYRDLTPDHFEKAWAEYSHKAFEEQFEINAVHLLQHNGTQWNVIASKPLATA</sequence>
<name>A0ABZ0WC79_9BACT</name>
<proteinExistence type="predicted"/>
<dbReference type="Pfam" id="PF13563">
    <property type="entry name" value="2_5_RNA_ligase2"/>
    <property type="match status" value="1"/>
</dbReference>
<accession>A0ABZ0WC79</accession>
<dbReference type="RefSeq" id="WP_114792109.1">
    <property type="nucleotide sequence ID" value="NZ_CP139960.1"/>
</dbReference>
<dbReference type="InterPro" id="IPR009097">
    <property type="entry name" value="Cyclic_Pdiesterase"/>
</dbReference>
<evidence type="ECO:0000313" key="2">
    <source>
        <dbReference type="Proteomes" id="UP001325680"/>
    </source>
</evidence>